<dbReference type="Pfam" id="PF00625">
    <property type="entry name" value="Guanylate_kin"/>
    <property type="match status" value="1"/>
</dbReference>
<dbReference type="EMBL" id="UINC01003099">
    <property type="protein sequence ID" value="SVA03356.1"/>
    <property type="molecule type" value="Genomic_DNA"/>
</dbReference>
<gene>
    <name evidence="8" type="ORF">METZ01_LOCUS56210</name>
</gene>
<dbReference type="PROSITE" id="PS00856">
    <property type="entry name" value="GUANYLATE_KINASE_1"/>
    <property type="match status" value="1"/>
</dbReference>
<evidence type="ECO:0000256" key="2">
    <source>
        <dbReference type="ARBA" id="ARBA00012961"/>
    </source>
</evidence>
<protein>
    <recommendedName>
        <fullName evidence="2">guanylate kinase</fullName>
        <ecNumber evidence="2">2.7.4.8</ecNumber>
    </recommendedName>
</protein>
<keyword evidence="6" id="KW-0067">ATP-binding</keyword>
<dbReference type="Gene3D" id="3.40.50.300">
    <property type="entry name" value="P-loop containing nucleotide triphosphate hydrolases"/>
    <property type="match status" value="1"/>
</dbReference>
<dbReference type="EC" id="2.7.4.8" evidence="2"/>
<dbReference type="InterPro" id="IPR008144">
    <property type="entry name" value="Guanylate_kin-like_dom"/>
</dbReference>
<dbReference type="InterPro" id="IPR008145">
    <property type="entry name" value="GK/Ca_channel_bsu"/>
</dbReference>
<dbReference type="SMART" id="SM00072">
    <property type="entry name" value="GuKc"/>
    <property type="match status" value="1"/>
</dbReference>
<dbReference type="CDD" id="cd00071">
    <property type="entry name" value="GMPK"/>
    <property type="match status" value="1"/>
</dbReference>
<evidence type="ECO:0000256" key="3">
    <source>
        <dbReference type="ARBA" id="ARBA00022679"/>
    </source>
</evidence>
<dbReference type="GO" id="GO:0004385">
    <property type="term" value="F:GMP kinase activity"/>
    <property type="evidence" value="ECO:0007669"/>
    <property type="project" value="UniProtKB-EC"/>
</dbReference>
<dbReference type="GO" id="GO:0005524">
    <property type="term" value="F:ATP binding"/>
    <property type="evidence" value="ECO:0007669"/>
    <property type="project" value="UniProtKB-KW"/>
</dbReference>
<dbReference type="InterPro" id="IPR027417">
    <property type="entry name" value="P-loop_NTPase"/>
</dbReference>
<dbReference type="Gene3D" id="3.30.63.10">
    <property type="entry name" value="Guanylate Kinase phosphate binding domain"/>
    <property type="match status" value="1"/>
</dbReference>
<evidence type="ECO:0000256" key="5">
    <source>
        <dbReference type="ARBA" id="ARBA00022777"/>
    </source>
</evidence>
<keyword evidence="5" id="KW-0418">Kinase</keyword>
<proteinExistence type="inferred from homology"/>
<evidence type="ECO:0000256" key="4">
    <source>
        <dbReference type="ARBA" id="ARBA00022741"/>
    </source>
</evidence>
<reference evidence="8" key="1">
    <citation type="submission" date="2018-05" db="EMBL/GenBank/DDBJ databases">
        <authorList>
            <person name="Lanie J.A."/>
            <person name="Ng W.-L."/>
            <person name="Kazmierczak K.M."/>
            <person name="Andrzejewski T.M."/>
            <person name="Davidsen T.M."/>
            <person name="Wayne K.J."/>
            <person name="Tettelin H."/>
            <person name="Glass J.I."/>
            <person name="Rusch D."/>
            <person name="Podicherti R."/>
            <person name="Tsui H.-C.T."/>
            <person name="Winkler M.E."/>
        </authorList>
    </citation>
    <scope>NUCLEOTIDE SEQUENCE</scope>
</reference>
<dbReference type="PANTHER" id="PTHR23117">
    <property type="entry name" value="GUANYLATE KINASE-RELATED"/>
    <property type="match status" value="1"/>
</dbReference>
<feature type="domain" description="Guanylate kinase-like" evidence="7">
    <location>
        <begin position="7"/>
        <end position="186"/>
    </location>
</feature>
<dbReference type="AlphaFoldDB" id="A0A381SHB8"/>
<dbReference type="SUPFAM" id="SSF52540">
    <property type="entry name" value="P-loop containing nucleoside triphosphate hydrolases"/>
    <property type="match status" value="1"/>
</dbReference>
<dbReference type="PROSITE" id="PS50052">
    <property type="entry name" value="GUANYLATE_KINASE_2"/>
    <property type="match status" value="1"/>
</dbReference>
<organism evidence="8">
    <name type="scientific">marine metagenome</name>
    <dbReference type="NCBI Taxonomy" id="408172"/>
    <lineage>
        <taxon>unclassified sequences</taxon>
        <taxon>metagenomes</taxon>
        <taxon>ecological metagenomes</taxon>
    </lineage>
</organism>
<evidence type="ECO:0000256" key="6">
    <source>
        <dbReference type="ARBA" id="ARBA00022840"/>
    </source>
</evidence>
<dbReference type="InterPro" id="IPR017665">
    <property type="entry name" value="Guanylate_kinase"/>
</dbReference>
<evidence type="ECO:0000256" key="1">
    <source>
        <dbReference type="ARBA" id="ARBA00005790"/>
    </source>
</evidence>
<dbReference type="GO" id="GO:0005829">
    <property type="term" value="C:cytosol"/>
    <property type="evidence" value="ECO:0007669"/>
    <property type="project" value="TreeGrafter"/>
</dbReference>
<dbReference type="PANTHER" id="PTHR23117:SF13">
    <property type="entry name" value="GUANYLATE KINASE"/>
    <property type="match status" value="1"/>
</dbReference>
<name>A0A381SHB8_9ZZZZ</name>
<dbReference type="HAMAP" id="MF_00328">
    <property type="entry name" value="Guanylate_kinase"/>
    <property type="match status" value="1"/>
</dbReference>
<sequence>MSNQSKPLMVVLSSPSGAGKTTLSKKIQQSDNSFKISVSHTTRKPRANEVDGVDYYFVSEKKFKSLLDENAFYEHSKIFENYYGTSKSSVNEILKNNCNVLFDIDWKGAQQLRKFKELNLVTIFILPPSKEELKKRLIARSQDGEESIQRRLLAYSEDIQHSKEYEHVLVNDDIESCFKEIKKIILNN</sequence>
<dbReference type="FunFam" id="3.30.63.10:FF:000002">
    <property type="entry name" value="Guanylate kinase 1"/>
    <property type="match status" value="1"/>
</dbReference>
<comment type="similarity">
    <text evidence="1">Belongs to the guanylate kinase family.</text>
</comment>
<keyword evidence="4" id="KW-0547">Nucleotide-binding</keyword>
<dbReference type="NCBIfam" id="TIGR03263">
    <property type="entry name" value="guanyl_kin"/>
    <property type="match status" value="1"/>
</dbReference>
<evidence type="ECO:0000259" key="7">
    <source>
        <dbReference type="PROSITE" id="PS50052"/>
    </source>
</evidence>
<keyword evidence="3" id="KW-0808">Transferase</keyword>
<accession>A0A381SHB8</accession>
<evidence type="ECO:0000313" key="8">
    <source>
        <dbReference type="EMBL" id="SVA03356.1"/>
    </source>
</evidence>
<dbReference type="InterPro" id="IPR020590">
    <property type="entry name" value="Guanylate_kinase_CS"/>
</dbReference>